<dbReference type="PRINTS" id="PR00111">
    <property type="entry name" value="ABHYDROLASE"/>
</dbReference>
<organism evidence="3 4">
    <name type="scientific">Halobacillus yeomjeoni</name>
    <dbReference type="NCBI Taxonomy" id="311194"/>
    <lineage>
        <taxon>Bacteria</taxon>
        <taxon>Bacillati</taxon>
        <taxon>Bacillota</taxon>
        <taxon>Bacilli</taxon>
        <taxon>Bacillales</taxon>
        <taxon>Bacillaceae</taxon>
        <taxon>Halobacillus</taxon>
    </lineage>
</organism>
<dbReference type="PANTHER" id="PTHR43798">
    <property type="entry name" value="MONOACYLGLYCEROL LIPASE"/>
    <property type="match status" value="1"/>
</dbReference>
<dbReference type="Proteomes" id="UP000614490">
    <property type="component" value="Unassembled WGS sequence"/>
</dbReference>
<dbReference type="SUPFAM" id="SSF53474">
    <property type="entry name" value="alpha/beta-Hydrolases"/>
    <property type="match status" value="1"/>
</dbReference>
<dbReference type="AlphaFoldDB" id="A0A931MWI8"/>
<dbReference type="GO" id="GO:0016020">
    <property type="term" value="C:membrane"/>
    <property type="evidence" value="ECO:0007669"/>
    <property type="project" value="TreeGrafter"/>
</dbReference>
<proteinExistence type="predicted"/>
<feature type="domain" description="AB hydrolase-1" evidence="2">
    <location>
        <begin position="22"/>
        <end position="118"/>
    </location>
</feature>
<dbReference type="Pfam" id="PF00561">
    <property type="entry name" value="Abhydrolase_1"/>
    <property type="match status" value="1"/>
</dbReference>
<dbReference type="EMBL" id="JADZSC010000004">
    <property type="protein sequence ID" value="MBH0231642.1"/>
    <property type="molecule type" value="Genomic_DNA"/>
</dbReference>
<dbReference type="Gene3D" id="3.40.50.1820">
    <property type="entry name" value="alpha/beta hydrolase"/>
    <property type="match status" value="1"/>
</dbReference>
<dbReference type="InterPro" id="IPR000639">
    <property type="entry name" value="Epox_hydrolase-like"/>
</dbReference>
<dbReference type="InterPro" id="IPR050266">
    <property type="entry name" value="AB_hydrolase_sf"/>
</dbReference>
<evidence type="ECO:0000259" key="2">
    <source>
        <dbReference type="Pfam" id="PF00561"/>
    </source>
</evidence>
<dbReference type="PANTHER" id="PTHR43798:SF31">
    <property type="entry name" value="AB HYDROLASE SUPERFAMILY PROTEIN YCLE"/>
    <property type="match status" value="1"/>
</dbReference>
<sequence length="256" mass="29509">MPYYTGEHGKRLFYEEKGNGNVLVFIHPPGMGRKVFREQHKLSDKYRVILPDLSGNGDSETVTKAPDISFYAREIIDLMDYLDVKEAVMVGYSCGGMIAQEVSLTFPDRVKALILAGGFPKVATGGLRFEFLSGMEWVKKSPETLAKLLSHSHFSDMEIKRELNEHMAKSDPDAWYEFYNRAFHFDCSRRLANLQVPLLVMYGSKEFWINPHSKYYRKCPDATLVLIEKAYHQIPATNWEMFNGTIDRFLEERCLV</sequence>
<keyword evidence="1 3" id="KW-0378">Hydrolase</keyword>
<accession>A0A931MWI8</accession>
<name>A0A931MWI8_9BACI</name>
<dbReference type="RefSeq" id="WP_197318278.1">
    <property type="nucleotide sequence ID" value="NZ_JADZSC010000004.1"/>
</dbReference>
<protein>
    <submittedName>
        <fullName evidence="3">Alpha/beta hydrolase</fullName>
    </submittedName>
</protein>
<evidence type="ECO:0000313" key="4">
    <source>
        <dbReference type="Proteomes" id="UP000614490"/>
    </source>
</evidence>
<gene>
    <name evidence="3" type="ORF">H0267_15635</name>
</gene>
<dbReference type="PRINTS" id="PR00412">
    <property type="entry name" value="EPOXHYDRLASE"/>
</dbReference>
<dbReference type="InterPro" id="IPR029058">
    <property type="entry name" value="AB_hydrolase_fold"/>
</dbReference>
<evidence type="ECO:0000313" key="3">
    <source>
        <dbReference type="EMBL" id="MBH0231642.1"/>
    </source>
</evidence>
<dbReference type="GO" id="GO:0016787">
    <property type="term" value="F:hydrolase activity"/>
    <property type="evidence" value="ECO:0007669"/>
    <property type="project" value="UniProtKB-KW"/>
</dbReference>
<keyword evidence="4" id="KW-1185">Reference proteome</keyword>
<evidence type="ECO:0000256" key="1">
    <source>
        <dbReference type="ARBA" id="ARBA00022801"/>
    </source>
</evidence>
<comment type="caution">
    <text evidence="3">The sequence shown here is derived from an EMBL/GenBank/DDBJ whole genome shotgun (WGS) entry which is preliminary data.</text>
</comment>
<reference evidence="3 4" key="1">
    <citation type="journal article" date="2005" name="Int. J. Syst. Evol. Microbiol.">
        <title>Halobacillus yeomjeoni sp. nov., isolated from a marine solar saltern in Korea.</title>
        <authorList>
            <person name="Yoon J.H."/>
            <person name="Kang S.J."/>
            <person name="Lee C.H."/>
            <person name="Oh H.W."/>
            <person name="Oh T.K."/>
        </authorList>
    </citation>
    <scope>NUCLEOTIDE SEQUENCE [LARGE SCALE GENOMIC DNA]</scope>
    <source>
        <strain evidence="3 4">KCTC 3957</strain>
    </source>
</reference>
<dbReference type="InterPro" id="IPR000073">
    <property type="entry name" value="AB_hydrolase_1"/>
</dbReference>